<gene>
    <name evidence="1" type="ORF">PCOR1329_LOCUS12526</name>
</gene>
<dbReference type="Proteomes" id="UP001189429">
    <property type="component" value="Unassembled WGS sequence"/>
</dbReference>
<dbReference type="SUPFAM" id="SSF47473">
    <property type="entry name" value="EF-hand"/>
    <property type="match status" value="1"/>
</dbReference>
<name>A0ABN9QLP3_9DINO</name>
<dbReference type="EMBL" id="CAUYUJ010003669">
    <property type="protein sequence ID" value="CAK0806207.1"/>
    <property type="molecule type" value="Genomic_DNA"/>
</dbReference>
<sequence>MSRGRAVAALLDVPGAAKPQRPPQSRSLDVYEFENLVMKLVGRKNDDARIKALKVVEELGYTEKEELQLSGLFFMLDERQTKSLGVTAIRAIADRLHLEMRPEALWGLLQEFSTDSSAAEVDFAGFLRLFRQLAPHGPGIALRQIFALGD</sequence>
<proteinExistence type="predicted"/>
<protein>
    <recommendedName>
        <fullName evidence="3">Calmodulin</fullName>
    </recommendedName>
</protein>
<evidence type="ECO:0000313" key="2">
    <source>
        <dbReference type="Proteomes" id="UP001189429"/>
    </source>
</evidence>
<keyword evidence="2" id="KW-1185">Reference proteome</keyword>
<comment type="caution">
    <text evidence="1">The sequence shown here is derived from an EMBL/GenBank/DDBJ whole genome shotgun (WGS) entry which is preliminary data.</text>
</comment>
<reference evidence="1" key="1">
    <citation type="submission" date="2023-10" db="EMBL/GenBank/DDBJ databases">
        <authorList>
            <person name="Chen Y."/>
            <person name="Shah S."/>
            <person name="Dougan E. K."/>
            <person name="Thang M."/>
            <person name="Chan C."/>
        </authorList>
    </citation>
    <scope>NUCLEOTIDE SEQUENCE [LARGE SCALE GENOMIC DNA]</scope>
</reference>
<dbReference type="InterPro" id="IPR011992">
    <property type="entry name" value="EF-hand-dom_pair"/>
</dbReference>
<organism evidence="1 2">
    <name type="scientific">Prorocentrum cordatum</name>
    <dbReference type="NCBI Taxonomy" id="2364126"/>
    <lineage>
        <taxon>Eukaryota</taxon>
        <taxon>Sar</taxon>
        <taxon>Alveolata</taxon>
        <taxon>Dinophyceae</taxon>
        <taxon>Prorocentrales</taxon>
        <taxon>Prorocentraceae</taxon>
        <taxon>Prorocentrum</taxon>
    </lineage>
</organism>
<evidence type="ECO:0008006" key="3">
    <source>
        <dbReference type="Google" id="ProtNLM"/>
    </source>
</evidence>
<accession>A0ABN9QLP3</accession>
<evidence type="ECO:0000313" key="1">
    <source>
        <dbReference type="EMBL" id="CAK0806207.1"/>
    </source>
</evidence>